<accession>A0A1Y3BJJ0</accession>
<feature type="non-terminal residue" evidence="1">
    <location>
        <position position="125"/>
    </location>
</feature>
<evidence type="ECO:0000313" key="1">
    <source>
        <dbReference type="EMBL" id="OTF79983.1"/>
    </source>
</evidence>
<proteinExistence type="predicted"/>
<dbReference type="PANTHER" id="PTHR20852:SF57">
    <property type="entry name" value="GLUTAMINE SYNTHETASE 2 CYTOPLASMIC"/>
    <property type="match status" value="1"/>
</dbReference>
<comment type="caution">
    <text evidence="1">The sequence shown here is derived from an EMBL/GenBank/DDBJ whole genome shotgun (WGS) entry which is preliminary data.</text>
</comment>
<dbReference type="InterPro" id="IPR050292">
    <property type="entry name" value="Glutamine_Synthetase"/>
</dbReference>
<name>A0A1Y3BJJ0_EURMA</name>
<evidence type="ECO:0000313" key="2">
    <source>
        <dbReference type="Proteomes" id="UP000194236"/>
    </source>
</evidence>
<keyword evidence="2" id="KW-1185">Reference proteome</keyword>
<dbReference type="AlphaFoldDB" id="A0A1Y3BJJ0"/>
<sequence length="125" mass="14506">MNNVKSNPSLLDKYIELKQMEDQVQALYIWIDGQQNIRAKTKTLNFIPKLVSELPIWTTDGHSNYITETNVEIYLSPIRMYNDPFRGGNNKLILCEILYEDFTIPPLNTRHTCNVVMDMAANQEP</sequence>
<protein>
    <recommendedName>
        <fullName evidence="3">GS beta-grasp domain-containing protein</fullName>
    </recommendedName>
</protein>
<organism evidence="1 2">
    <name type="scientific">Euroglyphus maynei</name>
    <name type="common">Mayne's house dust mite</name>
    <dbReference type="NCBI Taxonomy" id="6958"/>
    <lineage>
        <taxon>Eukaryota</taxon>
        <taxon>Metazoa</taxon>
        <taxon>Ecdysozoa</taxon>
        <taxon>Arthropoda</taxon>
        <taxon>Chelicerata</taxon>
        <taxon>Arachnida</taxon>
        <taxon>Acari</taxon>
        <taxon>Acariformes</taxon>
        <taxon>Sarcoptiformes</taxon>
        <taxon>Astigmata</taxon>
        <taxon>Psoroptidia</taxon>
        <taxon>Analgoidea</taxon>
        <taxon>Pyroglyphidae</taxon>
        <taxon>Pyroglyphinae</taxon>
        <taxon>Euroglyphus</taxon>
    </lineage>
</organism>
<gene>
    <name evidence="1" type="ORF">BLA29_011083</name>
</gene>
<dbReference type="PANTHER" id="PTHR20852">
    <property type="entry name" value="GLUTAMINE SYNTHETASE"/>
    <property type="match status" value="1"/>
</dbReference>
<dbReference type="EMBL" id="MUJZ01020486">
    <property type="protein sequence ID" value="OTF79983.1"/>
    <property type="molecule type" value="Genomic_DNA"/>
</dbReference>
<dbReference type="SUPFAM" id="SSF54368">
    <property type="entry name" value="Glutamine synthetase, N-terminal domain"/>
    <property type="match status" value="1"/>
</dbReference>
<dbReference type="GO" id="GO:0004356">
    <property type="term" value="F:glutamine synthetase activity"/>
    <property type="evidence" value="ECO:0007669"/>
    <property type="project" value="InterPro"/>
</dbReference>
<reference evidence="1 2" key="1">
    <citation type="submission" date="2017-03" db="EMBL/GenBank/DDBJ databases">
        <title>Genome Survey of Euroglyphus maynei.</title>
        <authorList>
            <person name="Arlian L.G."/>
            <person name="Morgan M.S."/>
            <person name="Rider S.D."/>
        </authorList>
    </citation>
    <scope>NUCLEOTIDE SEQUENCE [LARGE SCALE GENOMIC DNA]</scope>
    <source>
        <strain evidence="1">Arlian Lab</strain>
        <tissue evidence="1">Whole body</tissue>
    </source>
</reference>
<dbReference type="GO" id="GO:0005737">
    <property type="term" value="C:cytoplasm"/>
    <property type="evidence" value="ECO:0007669"/>
    <property type="project" value="TreeGrafter"/>
</dbReference>
<dbReference type="GO" id="GO:0006542">
    <property type="term" value="P:glutamine biosynthetic process"/>
    <property type="evidence" value="ECO:0007669"/>
    <property type="project" value="InterPro"/>
</dbReference>
<dbReference type="InterPro" id="IPR036651">
    <property type="entry name" value="Gln_synt_N_sf"/>
</dbReference>
<dbReference type="Proteomes" id="UP000194236">
    <property type="component" value="Unassembled WGS sequence"/>
</dbReference>
<dbReference type="Gene3D" id="3.10.20.70">
    <property type="entry name" value="Glutamine synthetase, N-terminal domain"/>
    <property type="match status" value="1"/>
</dbReference>
<dbReference type="OrthoDB" id="1936100at2759"/>
<evidence type="ECO:0008006" key="3">
    <source>
        <dbReference type="Google" id="ProtNLM"/>
    </source>
</evidence>